<feature type="coiled-coil region" evidence="1">
    <location>
        <begin position="200"/>
        <end position="241"/>
    </location>
</feature>
<dbReference type="Gene3D" id="3.90.75.20">
    <property type="match status" value="1"/>
</dbReference>
<dbReference type="Gene3D" id="1.10.10.10">
    <property type="entry name" value="Winged helix-like DNA-binding domain superfamily/Winged helix DNA-binding domain"/>
    <property type="match status" value="1"/>
</dbReference>
<keyword evidence="1" id="KW-0175">Coiled coil</keyword>
<name>A0A8S5V1P0_9CAUD</name>
<dbReference type="SUPFAM" id="SSF54060">
    <property type="entry name" value="His-Me finger endonucleases"/>
    <property type="match status" value="1"/>
</dbReference>
<dbReference type="SUPFAM" id="SSF88659">
    <property type="entry name" value="Sigma3 and sigma4 domains of RNA polymerase sigma factors"/>
    <property type="match status" value="1"/>
</dbReference>
<accession>A0A8S5V1P0</accession>
<protein>
    <submittedName>
        <fullName evidence="2">Uncharacterized protein</fullName>
    </submittedName>
</protein>
<dbReference type="InterPro" id="IPR044925">
    <property type="entry name" value="His-Me_finger_sf"/>
</dbReference>
<sequence>MKGYETISYPEVKADLETGKCKKVENFYVYPDKIVNPTDHYGFRIVKGTYDKIRGYVVTAPRSLARYSVSHLKARAFLVDDTKEKFFVSFKDGNPANNDLDNLEVRYIKKKFCKHCGKKMKYDALHEYCLDCRMDHTEYSKTNDRELERRKDLLKDIDIEALEEKQKERAKLYLEGWTLHAIAKKLNVTRQAVDQSIKNIAKNNKEAKRIQRKLTKVNKEIQLLNSKIEKYRQKIDRCQEEINIKQVYYNSLLEKTV</sequence>
<dbReference type="InterPro" id="IPR013324">
    <property type="entry name" value="RNA_pol_sigma_r3/r4-like"/>
</dbReference>
<dbReference type="EMBL" id="BK016182">
    <property type="protein sequence ID" value="DAG00604.1"/>
    <property type="molecule type" value="Genomic_DNA"/>
</dbReference>
<organism evidence="2">
    <name type="scientific">Myoviridae sp. ctJ2i1</name>
    <dbReference type="NCBI Taxonomy" id="2825079"/>
    <lineage>
        <taxon>Viruses</taxon>
        <taxon>Duplodnaviria</taxon>
        <taxon>Heunggongvirae</taxon>
        <taxon>Uroviricota</taxon>
        <taxon>Caudoviricetes</taxon>
    </lineage>
</organism>
<evidence type="ECO:0000313" key="2">
    <source>
        <dbReference type="EMBL" id="DAG00604.1"/>
    </source>
</evidence>
<reference evidence="2" key="1">
    <citation type="journal article" date="2021" name="Proc. Natl. Acad. Sci. U.S.A.">
        <title>A Catalog of Tens of Thousands of Viruses from Human Metagenomes Reveals Hidden Associations with Chronic Diseases.</title>
        <authorList>
            <person name="Tisza M.J."/>
            <person name="Buck C.B."/>
        </authorList>
    </citation>
    <scope>NUCLEOTIDE SEQUENCE</scope>
    <source>
        <strain evidence="2">CtJ2i1</strain>
    </source>
</reference>
<evidence type="ECO:0000256" key="1">
    <source>
        <dbReference type="SAM" id="Coils"/>
    </source>
</evidence>
<proteinExistence type="predicted"/>
<dbReference type="InterPro" id="IPR036388">
    <property type="entry name" value="WH-like_DNA-bd_sf"/>
</dbReference>